<proteinExistence type="predicted"/>
<reference evidence="3" key="1">
    <citation type="submission" date="2017-12" db="EMBL/GenBank/DDBJ databases">
        <title>FDA dAtabase for Regulatory Grade micrObial Sequences (FDA-ARGOS): Supporting development and validation of Infectious Disease Dx tests.</title>
        <authorList>
            <person name="Hoffmann M."/>
            <person name="Allard M."/>
            <person name="Evans P."/>
            <person name="Brown E."/>
            <person name="Tallon L."/>
            <person name="Sadzewicz L."/>
            <person name="Sengamalay N."/>
            <person name="Ott S."/>
            <person name="Godinez A."/>
            <person name="Nagaraj S."/>
            <person name="Vavikolanu K."/>
            <person name="Aluvathingal J."/>
            <person name="Nadendla S."/>
            <person name="Sichtig H."/>
        </authorList>
    </citation>
    <scope>NUCLEOTIDE SEQUENCE [LARGE SCALE GENOMIC DNA]</scope>
    <source>
        <strain evidence="3">FDAARGOS_249</strain>
    </source>
</reference>
<name>A0A2J9PN53_9LACT</name>
<dbReference type="InterPro" id="IPR012336">
    <property type="entry name" value="Thioredoxin-like_fold"/>
</dbReference>
<dbReference type="AlphaFoldDB" id="A0A2J9PN53"/>
<sequence length="170" mass="19563">MTFQTDKITYQDAIKLGKDTAKVKVVEYYNLACPDALNYQEQFAFFLDPLIQTGQVQRILKHYDKTSPRLQKGNLVHDYIDYDNQEAAYTMADQYLRSQNDWARLNLDKVEAYLTQQGRVQQDNSELAARVFEEAQAVGVGAVPTIFIEDQAFVEIVDPEAFKQAIIERI</sequence>
<accession>A0A2J9PN53</accession>
<dbReference type="Gene3D" id="3.40.30.10">
    <property type="entry name" value="Glutaredoxin"/>
    <property type="match status" value="1"/>
</dbReference>
<evidence type="ECO:0000259" key="1">
    <source>
        <dbReference type="Pfam" id="PF13462"/>
    </source>
</evidence>
<dbReference type="RefSeq" id="WP_083068461.1">
    <property type="nucleotide sequence ID" value="NZ_CBCPHS010000025.1"/>
</dbReference>
<dbReference type="InterPro" id="IPR036249">
    <property type="entry name" value="Thioredoxin-like_sf"/>
</dbReference>
<dbReference type="EMBL" id="NBTM02000001">
    <property type="protein sequence ID" value="PNL91471.1"/>
    <property type="molecule type" value="Genomic_DNA"/>
</dbReference>
<dbReference type="Pfam" id="PF13462">
    <property type="entry name" value="Thioredoxin_4"/>
    <property type="match status" value="1"/>
</dbReference>
<organism evidence="2 3">
    <name type="scientific">Aerococcus viridans</name>
    <dbReference type="NCBI Taxonomy" id="1377"/>
    <lineage>
        <taxon>Bacteria</taxon>
        <taxon>Bacillati</taxon>
        <taxon>Bacillota</taxon>
        <taxon>Bacilli</taxon>
        <taxon>Lactobacillales</taxon>
        <taxon>Aerococcaceae</taxon>
        <taxon>Aerococcus</taxon>
    </lineage>
</organism>
<comment type="caution">
    <text evidence="2">The sequence shown here is derived from an EMBL/GenBank/DDBJ whole genome shotgun (WGS) entry which is preliminary data.</text>
</comment>
<evidence type="ECO:0000313" key="3">
    <source>
        <dbReference type="Proteomes" id="UP000192813"/>
    </source>
</evidence>
<protein>
    <submittedName>
        <fullName evidence="2">Thioredoxin superfamily protein</fullName>
    </submittedName>
</protein>
<dbReference type="Proteomes" id="UP000192813">
    <property type="component" value="Unassembled WGS sequence"/>
</dbReference>
<dbReference type="SUPFAM" id="SSF52833">
    <property type="entry name" value="Thioredoxin-like"/>
    <property type="match status" value="1"/>
</dbReference>
<dbReference type="Gene3D" id="1.10.1200.90">
    <property type="entry name" value="DsbA-like domain"/>
    <property type="match status" value="1"/>
</dbReference>
<feature type="domain" description="Thioredoxin-like fold" evidence="1">
    <location>
        <begin position="14"/>
        <end position="166"/>
    </location>
</feature>
<gene>
    <name evidence="2" type="ORF">A6J77_004175</name>
</gene>
<evidence type="ECO:0000313" key="2">
    <source>
        <dbReference type="EMBL" id="PNL91471.1"/>
    </source>
</evidence>